<sequence>MAQGRETASHPGGDGDALTESIILVGQGLQRFREAVAMAMLRARQRLLQGGAVLSIISLLLWTAAFLYGSFYYSYMPKAAFSTPVHYYLRCTFPCSYPMANVSLIGNDKKQVLTFGQPYQISLELEMPESPTNQQLGMFMIKMTCYSAEGKRVGSSARSGMLRYRSEILRTMGTLLFLPALLAGVTEQRQNLEVELFSDYTDDPYAPSVNAIIEIMSSKVEIYSSQLNIHAHYSGLRYLLFNFPVTSALVGVSSNFIFLSVLSLFGYMRLLLTVARRQKQVRGESDWIVLTSRHYCYLADTPMQLDPLEITPTGLREEEPSLYDT</sequence>
<keyword evidence="3 8" id="KW-0812">Transmembrane</keyword>
<reference evidence="9" key="1">
    <citation type="submission" date="2019-06" db="EMBL/GenBank/DDBJ databases">
        <authorList>
            <consortium name="Wellcome Sanger Institute Data Sharing"/>
        </authorList>
    </citation>
    <scope>NUCLEOTIDE SEQUENCE [LARGE SCALE GENOMIC DNA]</scope>
</reference>
<keyword evidence="7 8" id="KW-0472">Membrane</keyword>
<dbReference type="AlphaFoldDB" id="A0A668AGB3"/>
<dbReference type="Pfam" id="PF06775">
    <property type="entry name" value="Seipin"/>
    <property type="match status" value="1"/>
</dbReference>
<dbReference type="GO" id="GO:0005789">
    <property type="term" value="C:endoplasmic reticulum membrane"/>
    <property type="evidence" value="ECO:0007669"/>
    <property type="project" value="UniProtKB-SubCell"/>
</dbReference>
<evidence type="ECO:0000256" key="2">
    <source>
        <dbReference type="ARBA" id="ARBA00022064"/>
    </source>
</evidence>
<organism evidence="9 10">
    <name type="scientific">Myripristis murdjan</name>
    <name type="common">pinecone soldierfish</name>
    <dbReference type="NCBI Taxonomy" id="586833"/>
    <lineage>
        <taxon>Eukaryota</taxon>
        <taxon>Metazoa</taxon>
        <taxon>Chordata</taxon>
        <taxon>Craniata</taxon>
        <taxon>Vertebrata</taxon>
        <taxon>Euteleostomi</taxon>
        <taxon>Actinopterygii</taxon>
        <taxon>Neopterygii</taxon>
        <taxon>Teleostei</taxon>
        <taxon>Neoteleostei</taxon>
        <taxon>Acanthomorphata</taxon>
        <taxon>Holocentriformes</taxon>
        <taxon>Holocentridae</taxon>
        <taxon>Myripristis</taxon>
    </lineage>
</organism>
<evidence type="ECO:0000256" key="4">
    <source>
        <dbReference type="ARBA" id="ARBA00022824"/>
    </source>
</evidence>
<dbReference type="PANTHER" id="PTHR21212">
    <property type="entry name" value="BERNARDINELLI-SEIP CONGENITAL LIPODYSTROPHY 2 HOMOLOG BSCL2 PROTEIN"/>
    <property type="match status" value="1"/>
</dbReference>
<reference evidence="9" key="3">
    <citation type="submission" date="2025-09" db="UniProtKB">
        <authorList>
            <consortium name="Ensembl"/>
        </authorList>
    </citation>
    <scope>IDENTIFICATION</scope>
</reference>
<proteinExistence type="predicted"/>
<evidence type="ECO:0000313" key="9">
    <source>
        <dbReference type="Ensembl" id="ENSMMDP00005044016.1"/>
    </source>
</evidence>
<evidence type="ECO:0000256" key="3">
    <source>
        <dbReference type="ARBA" id="ARBA00022692"/>
    </source>
</evidence>
<dbReference type="InterPro" id="IPR009617">
    <property type="entry name" value="Seipin"/>
</dbReference>
<dbReference type="CDD" id="cd23995">
    <property type="entry name" value="Seipin_BSCL2_like"/>
    <property type="match status" value="1"/>
</dbReference>
<dbReference type="PANTHER" id="PTHR21212:SF0">
    <property type="entry name" value="SEIPIN"/>
    <property type="match status" value="1"/>
</dbReference>
<feature type="transmembrane region" description="Helical" evidence="8">
    <location>
        <begin position="248"/>
        <end position="272"/>
    </location>
</feature>
<dbReference type="InParanoid" id="A0A668AGB3"/>
<keyword evidence="10" id="KW-1185">Reference proteome</keyword>
<dbReference type="GO" id="GO:0006629">
    <property type="term" value="P:lipid metabolic process"/>
    <property type="evidence" value="ECO:0007669"/>
    <property type="project" value="UniProtKB-KW"/>
</dbReference>
<protein>
    <recommendedName>
        <fullName evidence="2">Seipin</fullName>
    </recommendedName>
</protein>
<evidence type="ECO:0000256" key="5">
    <source>
        <dbReference type="ARBA" id="ARBA00022989"/>
    </source>
</evidence>
<dbReference type="Ensembl" id="ENSMMDT00005044895.1">
    <property type="protein sequence ID" value="ENSMMDP00005044016.1"/>
    <property type="gene ID" value="ENSMMDG00005020212.1"/>
</dbReference>
<dbReference type="Proteomes" id="UP000472263">
    <property type="component" value="Chromosome 10"/>
</dbReference>
<keyword evidence="6" id="KW-0443">Lipid metabolism</keyword>
<evidence type="ECO:0000256" key="7">
    <source>
        <dbReference type="ARBA" id="ARBA00023136"/>
    </source>
</evidence>
<comment type="subcellular location">
    <subcellularLocation>
        <location evidence="1">Endoplasmic reticulum membrane</location>
        <topology evidence="1">Multi-pass membrane protein</topology>
    </subcellularLocation>
</comment>
<gene>
    <name evidence="9" type="primary">BSCL2</name>
</gene>
<evidence type="ECO:0000256" key="6">
    <source>
        <dbReference type="ARBA" id="ARBA00023098"/>
    </source>
</evidence>
<keyword evidence="5 8" id="KW-1133">Transmembrane helix</keyword>
<evidence type="ECO:0000256" key="8">
    <source>
        <dbReference type="SAM" id="Phobius"/>
    </source>
</evidence>
<name>A0A668AGB3_9TELE</name>
<feature type="transmembrane region" description="Helical" evidence="8">
    <location>
        <begin position="47"/>
        <end position="68"/>
    </location>
</feature>
<evidence type="ECO:0000256" key="1">
    <source>
        <dbReference type="ARBA" id="ARBA00004477"/>
    </source>
</evidence>
<dbReference type="GeneTree" id="ENSGT00390000011639"/>
<keyword evidence="4" id="KW-0256">Endoplasmic reticulum</keyword>
<reference evidence="9" key="2">
    <citation type="submission" date="2025-08" db="UniProtKB">
        <authorList>
            <consortium name="Ensembl"/>
        </authorList>
    </citation>
    <scope>IDENTIFICATION</scope>
</reference>
<dbReference type="GO" id="GO:0140042">
    <property type="term" value="P:lipid droplet formation"/>
    <property type="evidence" value="ECO:0007669"/>
    <property type="project" value="UniProtKB-ARBA"/>
</dbReference>
<evidence type="ECO:0000313" key="10">
    <source>
        <dbReference type="Proteomes" id="UP000472263"/>
    </source>
</evidence>
<accession>A0A668AGB3</accession>